<feature type="compositionally biased region" description="Pro residues" evidence="1">
    <location>
        <begin position="103"/>
        <end position="127"/>
    </location>
</feature>
<feature type="chain" id="PRO_5035202778" evidence="2">
    <location>
        <begin position="25"/>
        <end position="402"/>
    </location>
</feature>
<accession>A0A8J2MBF6</accession>
<protein>
    <submittedName>
        <fullName evidence="3">Uncharacterized protein</fullName>
    </submittedName>
</protein>
<dbReference type="OrthoDB" id="8285348at2759"/>
<organism evidence="3 4">
    <name type="scientific">Allacma fusca</name>
    <dbReference type="NCBI Taxonomy" id="39272"/>
    <lineage>
        <taxon>Eukaryota</taxon>
        <taxon>Metazoa</taxon>
        <taxon>Ecdysozoa</taxon>
        <taxon>Arthropoda</taxon>
        <taxon>Hexapoda</taxon>
        <taxon>Collembola</taxon>
        <taxon>Symphypleona</taxon>
        <taxon>Sminthuridae</taxon>
        <taxon>Allacma</taxon>
    </lineage>
</organism>
<dbReference type="AlphaFoldDB" id="A0A8J2MBF6"/>
<feature type="signal peptide" evidence="2">
    <location>
        <begin position="1"/>
        <end position="24"/>
    </location>
</feature>
<keyword evidence="4" id="KW-1185">Reference proteome</keyword>
<evidence type="ECO:0000256" key="1">
    <source>
        <dbReference type="SAM" id="MobiDB-lite"/>
    </source>
</evidence>
<reference evidence="3" key="1">
    <citation type="submission" date="2021-06" db="EMBL/GenBank/DDBJ databases">
        <authorList>
            <person name="Hodson N. C."/>
            <person name="Mongue J. A."/>
            <person name="Jaron S. K."/>
        </authorList>
    </citation>
    <scope>NUCLEOTIDE SEQUENCE</scope>
</reference>
<sequence length="402" mass="44942">MELRIGRSFYFSILSFSICILAESLNTANRGQSRRTIRKRAAYIDYHKTNDYLNGVSPQKGFYGKGRNAAPVPPGPVPFLSFPDESNGTVPPDPDLGDSGGGGPPPPPSLAPIPPCEPDNNSPPPPLEIGESASARIATQDRYLQILAHKVAIFGVPEDFSQEPNNSFTLYRKTVGIFKHYCPAKVIPVSFIDNVAQTFELLSQYLSPTRAPFTSEEEGKWISLFLDNCSKAASLSGNFVLGEDCSDEILGDSERNPICEPGREQTDPKSFDPMIDIVWRIFELAHTVCFEHFIGFSRIWHRYTAAIEDLFTLPIKQRWSNPVSGEEFFKRLLGPNYRTYSSNIGKCVQYYAAKSKIGVRLHRFNQPFTIRYGHNISGIYESISPPTRPPRPTTTTKPARKK</sequence>
<dbReference type="EMBL" id="CAJVCH010570630">
    <property type="protein sequence ID" value="CAG7835460.1"/>
    <property type="molecule type" value="Genomic_DNA"/>
</dbReference>
<dbReference type="Proteomes" id="UP000708208">
    <property type="component" value="Unassembled WGS sequence"/>
</dbReference>
<gene>
    <name evidence="3" type="ORF">AFUS01_LOCUS44827</name>
</gene>
<feature type="compositionally biased region" description="Low complexity" evidence="1">
    <location>
        <begin position="393"/>
        <end position="402"/>
    </location>
</feature>
<evidence type="ECO:0000313" key="3">
    <source>
        <dbReference type="EMBL" id="CAG7835460.1"/>
    </source>
</evidence>
<proteinExistence type="predicted"/>
<feature type="region of interest" description="Disordered" evidence="1">
    <location>
        <begin position="381"/>
        <end position="402"/>
    </location>
</feature>
<name>A0A8J2MBF6_9HEXA</name>
<keyword evidence="2" id="KW-0732">Signal</keyword>
<evidence type="ECO:0000313" key="4">
    <source>
        <dbReference type="Proteomes" id="UP000708208"/>
    </source>
</evidence>
<evidence type="ECO:0000256" key="2">
    <source>
        <dbReference type="SAM" id="SignalP"/>
    </source>
</evidence>
<feature type="region of interest" description="Disordered" evidence="1">
    <location>
        <begin position="74"/>
        <end position="130"/>
    </location>
</feature>
<comment type="caution">
    <text evidence="3">The sequence shown here is derived from an EMBL/GenBank/DDBJ whole genome shotgun (WGS) entry which is preliminary data.</text>
</comment>